<dbReference type="EMBL" id="JAZGUE010000007">
    <property type="protein sequence ID" value="KAL2265051.1"/>
    <property type="molecule type" value="Genomic_DNA"/>
</dbReference>
<proteinExistence type="predicted"/>
<comment type="caution">
    <text evidence="3">The sequence shown here is derived from an EMBL/GenBank/DDBJ whole genome shotgun (WGS) entry which is preliminary data.</text>
</comment>
<evidence type="ECO:0000313" key="3">
    <source>
        <dbReference type="EMBL" id="KAL2265051.1"/>
    </source>
</evidence>
<feature type="compositionally biased region" description="Polar residues" evidence="2">
    <location>
        <begin position="697"/>
        <end position="725"/>
    </location>
</feature>
<dbReference type="PANTHER" id="PTHR31915">
    <property type="entry name" value="SKICH DOMAIN-CONTAINING PROTEIN"/>
    <property type="match status" value="1"/>
</dbReference>
<evidence type="ECO:0000256" key="1">
    <source>
        <dbReference type="SAM" id="Coils"/>
    </source>
</evidence>
<dbReference type="InterPro" id="IPR051002">
    <property type="entry name" value="UBA_autophagy_assoc_protein"/>
</dbReference>
<sequence length="795" mass="86252">MDSGTPRNQAGTLRCCCGREDCVFLKYNCSVLSSVERDVHAAARMGQSLLARHEAYMASAERDRLELTARVKRLEHENTELERLNKEATEENNVLKEELDQLNDAVKEAESKISLLEATLIESQREVRRLEAVAARAETLERQIAVLEEEQTVLRTTLSRTEEDARSTIYRWRQAEKGLSELQAQLERMEKEAKEERERHAEVKRAMERQLAVEKQLNAAAGRLKGAAAVKSMSDNRSGTVVSHFVKDLLQDNANLQLGIAELREMLRCSNDEIQALREQLMYHQPVDQAPNAAATTLQAELMKDPTSPPPRLSKELHIHHHIHVAHKPDSRKPRKRRQGFAPGFFHPESSPPSPMALSAPFQRAVLAGPVLTQANDTPTFSASRWSLSVEDAPDAQSSVPSSPRSTKRDSIFDRVTEIPSPASPITSVDPSSPRWKRSHSKRISEFSLRSISETARLPGAMSRPPSGYRPRSRALSRFSVHDQASALAPAYTTDDVPDTPSRSLAYTDYESTTDDGVDGPLSPSSSRLESCDGESLRGLRRVPSHESIMSLSNGLDIHTLQIRPSQLSLRPLGVSAAGADVSNVIARPTLLRGDREGKRGSIILRDSIAQHLPKPLQDGSNPDRGRASEGTGPGSYRAPSALGKLVSWRPWGNGNNNRSSDSSQPAAPTPETSPSSTPVVTASAPALAVAIPSLSLSTSPGSAAGTSITSTPTPATVFSKSPHGSVTSASESASSLAKSVGTTPVFRAPGINQPGLVPGFAEYLASQKRRGAPSKVSVDDPAGVQEALREALEE</sequence>
<dbReference type="RefSeq" id="XP_070863778.1">
    <property type="nucleotide sequence ID" value="XM_071014397.1"/>
</dbReference>
<feature type="coiled-coil region" evidence="1">
    <location>
        <begin position="246"/>
        <end position="280"/>
    </location>
</feature>
<protein>
    <submittedName>
        <fullName evidence="3">Uncharacterized protein</fullName>
    </submittedName>
</protein>
<keyword evidence="1" id="KW-0175">Coiled coil</keyword>
<dbReference type="GeneID" id="98129041"/>
<keyword evidence="4" id="KW-1185">Reference proteome</keyword>
<feature type="compositionally biased region" description="Polar residues" evidence="2">
    <location>
        <begin position="396"/>
        <end position="405"/>
    </location>
</feature>
<feature type="region of interest" description="Disordered" evidence="2">
    <location>
        <begin position="697"/>
        <end position="738"/>
    </location>
</feature>
<feature type="region of interest" description="Disordered" evidence="2">
    <location>
        <begin position="391"/>
        <end position="441"/>
    </location>
</feature>
<feature type="compositionally biased region" description="Low complexity" evidence="2">
    <location>
        <begin position="726"/>
        <end position="738"/>
    </location>
</feature>
<feature type="compositionally biased region" description="Low complexity" evidence="2">
    <location>
        <begin position="653"/>
        <end position="681"/>
    </location>
</feature>
<feature type="compositionally biased region" description="Basic and acidic residues" evidence="2">
    <location>
        <begin position="407"/>
        <end position="417"/>
    </location>
</feature>
<feature type="region of interest" description="Disordered" evidence="2">
    <location>
        <begin position="490"/>
        <end position="536"/>
    </location>
</feature>
<evidence type="ECO:0000313" key="4">
    <source>
        <dbReference type="Proteomes" id="UP001600064"/>
    </source>
</evidence>
<evidence type="ECO:0000256" key="2">
    <source>
        <dbReference type="SAM" id="MobiDB-lite"/>
    </source>
</evidence>
<feature type="region of interest" description="Disordered" evidence="2">
    <location>
        <begin position="607"/>
        <end position="681"/>
    </location>
</feature>
<organism evidence="3 4">
    <name type="scientific">Remersonia thermophila</name>
    <dbReference type="NCBI Taxonomy" id="72144"/>
    <lineage>
        <taxon>Eukaryota</taxon>
        <taxon>Fungi</taxon>
        <taxon>Dikarya</taxon>
        <taxon>Ascomycota</taxon>
        <taxon>Pezizomycotina</taxon>
        <taxon>Sordariomycetes</taxon>
        <taxon>Sordariomycetidae</taxon>
        <taxon>Sordariales</taxon>
        <taxon>Sordariales incertae sedis</taxon>
        <taxon>Remersonia</taxon>
    </lineage>
</organism>
<accession>A0ABR4D3V3</accession>
<feature type="region of interest" description="Disordered" evidence="2">
    <location>
        <begin position="324"/>
        <end position="356"/>
    </location>
</feature>
<feature type="coiled-coil region" evidence="1">
    <location>
        <begin position="57"/>
        <end position="210"/>
    </location>
</feature>
<gene>
    <name evidence="3" type="ORF">VTJ83DRAFT_7561</name>
</gene>
<reference evidence="3 4" key="1">
    <citation type="journal article" date="2024" name="Commun. Biol.">
        <title>Comparative genomic analysis of thermophilic fungi reveals convergent evolutionary adaptations and gene losses.</title>
        <authorList>
            <person name="Steindorff A.S."/>
            <person name="Aguilar-Pontes M.V."/>
            <person name="Robinson A.J."/>
            <person name="Andreopoulos B."/>
            <person name="LaButti K."/>
            <person name="Kuo A."/>
            <person name="Mondo S."/>
            <person name="Riley R."/>
            <person name="Otillar R."/>
            <person name="Haridas S."/>
            <person name="Lipzen A."/>
            <person name="Grimwood J."/>
            <person name="Schmutz J."/>
            <person name="Clum A."/>
            <person name="Reid I.D."/>
            <person name="Moisan M.C."/>
            <person name="Butler G."/>
            <person name="Nguyen T.T.M."/>
            <person name="Dewar K."/>
            <person name="Conant G."/>
            <person name="Drula E."/>
            <person name="Henrissat B."/>
            <person name="Hansel C."/>
            <person name="Singer S."/>
            <person name="Hutchinson M.I."/>
            <person name="de Vries R.P."/>
            <person name="Natvig D.O."/>
            <person name="Powell A.J."/>
            <person name="Tsang A."/>
            <person name="Grigoriev I.V."/>
        </authorList>
    </citation>
    <scope>NUCLEOTIDE SEQUENCE [LARGE SCALE GENOMIC DNA]</scope>
    <source>
        <strain evidence="3 4">ATCC 22073</strain>
    </source>
</reference>
<dbReference type="Proteomes" id="UP001600064">
    <property type="component" value="Unassembled WGS sequence"/>
</dbReference>
<dbReference type="PANTHER" id="PTHR31915:SF6">
    <property type="entry name" value="SKICH DOMAIN-CONTAINING PROTEIN"/>
    <property type="match status" value="1"/>
</dbReference>
<name>A0ABR4D3V3_9PEZI</name>